<evidence type="ECO:0000313" key="2">
    <source>
        <dbReference type="EMBL" id="KAF2276168.1"/>
    </source>
</evidence>
<sequence>MVTKFGLRGAWGIIGHIYRRGSRGDFACLSKQYFIDTIGRLPKTTQVPIASSAHRSSYSAPSLRITQLPAIVPDRLPTPRSVDRSCTPGGHSIYLRKHVSVTMRALWSRATGSPITCRCVQCAPRTPAIARRSGAVSIKGPWAFGTPTSTFLYTAIFAAGFAIDGSAKHRRNQQWERAFSSLRESSDVEADDELARPMAEETVQLEDHGDAHVVTGANITYIMWDEPKILDDQDVLAGSQSLCFVPGNTPIHELFPDRVDWDDLFQVAGEEITHGMRQLESESNYVTGAHDDLLSIDCTFPYARLPPWPANTGQDLLRHNLPPQSLWAADSIRKKALRRRQTWKKLLIQELSVGMFIYSLLGPARRLSLPEDYRSQLAPSVRDVLGFGDLEVFRMRGEMRAAIDGIECAPAGLDEDDVDAFKFLLDSRLPYARPQYFQDSDGEFFRIRDHLNSAIKEILTGEAPQDKTQVAMALGKIAHNLLVSSAPPDVQTFNILISGLRRWSLHGLVDQLILALDKCKIRPNEITCAEILEHYIGSNRPHDFGDFVQKMRGIRNALMLARPDIMINEVAQDRLIRVTGALRNKIYQKVSPTPLVFNSIIRGVLQFAGIERALEIYYEMKTEGWGLDAPGLTRLLADCIPRSDWNSGQYIWEEIESIKAATKPSSMAEAYSHMLSLCTVTGNTAAFNHILRGVTIWSRGLLEQGFKEPGITTKEIVDAAIELTRSVQKETSPTAPAWSADNLLIAMSGPVEEEEPPSATEPAELLQPLDAGMADTPSLTEHLPPETTDPWSIWLESELGGRTFSLGAQSQEASSPVSEGSQSTEEIESSAESQVAHSGVSEESQSSEDMVSIIRKVLPRNVKRESSTESQVAHSGVSEKSQSSEEMLSNIRRVLSRNVKRESISEKSQSSEEMVSIIRRVLSRNLKRESSTESQVAHSGVSEKSQSSEETLSNIRRILSRNVKKNTIPDETIASKSQRPAQRPVLAQRPIVAQRPVLIHQGDPWAAALWLTHEMGDRANERPWKRRPLVKRGKKKKQTFSVGFLRKYENSM</sequence>
<feature type="compositionally biased region" description="Polar residues" evidence="1">
    <location>
        <begin position="932"/>
        <end position="952"/>
    </location>
</feature>
<dbReference type="AlphaFoldDB" id="A0A6A6JJK3"/>
<dbReference type="InterPro" id="IPR011990">
    <property type="entry name" value="TPR-like_helical_dom_sf"/>
</dbReference>
<dbReference type="Gene3D" id="1.25.40.10">
    <property type="entry name" value="Tetratricopeptide repeat domain"/>
    <property type="match status" value="1"/>
</dbReference>
<accession>A0A6A6JJK3</accession>
<dbReference type="OrthoDB" id="185373at2759"/>
<gene>
    <name evidence="2" type="ORF">EI97DRAFT_442654</name>
</gene>
<proteinExistence type="predicted"/>
<feature type="compositionally biased region" description="Polar residues" evidence="1">
    <location>
        <begin position="808"/>
        <end position="849"/>
    </location>
</feature>
<evidence type="ECO:0000256" key="1">
    <source>
        <dbReference type="SAM" id="MobiDB-lite"/>
    </source>
</evidence>
<name>A0A6A6JJK3_WESOR</name>
<dbReference type="RefSeq" id="XP_033653707.1">
    <property type="nucleotide sequence ID" value="XM_033799769.1"/>
</dbReference>
<feature type="region of interest" description="Disordered" evidence="1">
    <location>
        <begin position="927"/>
        <end position="952"/>
    </location>
</feature>
<evidence type="ECO:0008006" key="4">
    <source>
        <dbReference type="Google" id="ProtNLM"/>
    </source>
</evidence>
<dbReference type="Proteomes" id="UP000800097">
    <property type="component" value="Unassembled WGS sequence"/>
</dbReference>
<dbReference type="EMBL" id="ML986494">
    <property type="protein sequence ID" value="KAF2276168.1"/>
    <property type="molecule type" value="Genomic_DNA"/>
</dbReference>
<reference evidence="2" key="1">
    <citation type="journal article" date="2020" name="Stud. Mycol.">
        <title>101 Dothideomycetes genomes: a test case for predicting lifestyles and emergence of pathogens.</title>
        <authorList>
            <person name="Haridas S."/>
            <person name="Albert R."/>
            <person name="Binder M."/>
            <person name="Bloem J."/>
            <person name="Labutti K."/>
            <person name="Salamov A."/>
            <person name="Andreopoulos B."/>
            <person name="Baker S."/>
            <person name="Barry K."/>
            <person name="Bills G."/>
            <person name="Bluhm B."/>
            <person name="Cannon C."/>
            <person name="Castanera R."/>
            <person name="Culley D."/>
            <person name="Daum C."/>
            <person name="Ezra D."/>
            <person name="Gonzalez J."/>
            <person name="Henrissat B."/>
            <person name="Kuo A."/>
            <person name="Liang C."/>
            <person name="Lipzen A."/>
            <person name="Lutzoni F."/>
            <person name="Magnuson J."/>
            <person name="Mondo S."/>
            <person name="Nolan M."/>
            <person name="Ohm R."/>
            <person name="Pangilinan J."/>
            <person name="Park H.-J."/>
            <person name="Ramirez L."/>
            <person name="Alfaro M."/>
            <person name="Sun H."/>
            <person name="Tritt A."/>
            <person name="Yoshinaga Y."/>
            <person name="Zwiers L.-H."/>
            <person name="Turgeon B."/>
            <person name="Goodwin S."/>
            <person name="Spatafora J."/>
            <person name="Crous P."/>
            <person name="Grigoriev I."/>
        </authorList>
    </citation>
    <scope>NUCLEOTIDE SEQUENCE</scope>
    <source>
        <strain evidence="2">CBS 379.55</strain>
    </source>
</reference>
<feature type="region of interest" description="Disordered" evidence="1">
    <location>
        <begin position="808"/>
        <end position="887"/>
    </location>
</feature>
<keyword evidence="3" id="KW-1185">Reference proteome</keyword>
<evidence type="ECO:0000313" key="3">
    <source>
        <dbReference type="Proteomes" id="UP000800097"/>
    </source>
</evidence>
<organism evidence="2 3">
    <name type="scientific">Westerdykella ornata</name>
    <dbReference type="NCBI Taxonomy" id="318751"/>
    <lineage>
        <taxon>Eukaryota</taxon>
        <taxon>Fungi</taxon>
        <taxon>Dikarya</taxon>
        <taxon>Ascomycota</taxon>
        <taxon>Pezizomycotina</taxon>
        <taxon>Dothideomycetes</taxon>
        <taxon>Pleosporomycetidae</taxon>
        <taxon>Pleosporales</taxon>
        <taxon>Sporormiaceae</taxon>
        <taxon>Westerdykella</taxon>
    </lineage>
</organism>
<feature type="compositionally biased region" description="Polar residues" evidence="1">
    <location>
        <begin position="868"/>
        <end position="887"/>
    </location>
</feature>
<protein>
    <recommendedName>
        <fullName evidence="4">Pentatricopeptide repeat protein</fullName>
    </recommendedName>
</protein>
<dbReference type="GeneID" id="54552944"/>